<evidence type="ECO:0000313" key="2">
    <source>
        <dbReference type="EMBL" id="ELZ38149.1"/>
    </source>
</evidence>
<dbReference type="Proteomes" id="UP000011523">
    <property type="component" value="Unassembled WGS sequence"/>
</dbReference>
<feature type="non-terminal residue" evidence="2">
    <location>
        <position position="82"/>
    </location>
</feature>
<feature type="compositionally biased region" description="Gly residues" evidence="1">
    <location>
        <begin position="47"/>
        <end position="57"/>
    </location>
</feature>
<comment type="caution">
    <text evidence="2">The sequence shown here is derived from an EMBL/GenBank/DDBJ whole genome shotgun (WGS) entry which is preliminary data.</text>
</comment>
<sequence length="82" mass="7950">MDEGDRSTDADGSAGRDERTEDGAEKEFDGPSGGAPDESEREALGESKGGAPDGSDGGTADDESGSGPAAGDDSDTDPGVSG</sequence>
<feature type="region of interest" description="Disordered" evidence="1">
    <location>
        <begin position="1"/>
        <end position="82"/>
    </location>
</feature>
<organism evidence="2 3">
    <name type="scientific">Halorubrum tebenquichense DSM 14210</name>
    <dbReference type="NCBI Taxonomy" id="1227485"/>
    <lineage>
        <taxon>Archaea</taxon>
        <taxon>Methanobacteriati</taxon>
        <taxon>Methanobacteriota</taxon>
        <taxon>Stenosarchaea group</taxon>
        <taxon>Halobacteria</taxon>
        <taxon>Halobacteriales</taxon>
        <taxon>Haloferacaceae</taxon>
        <taxon>Halorubrum</taxon>
    </lineage>
</organism>
<protein>
    <submittedName>
        <fullName evidence="2">Uncharacterized protein</fullName>
    </submittedName>
</protein>
<reference evidence="2 3" key="1">
    <citation type="journal article" date="2014" name="PLoS Genet.">
        <title>Phylogenetically driven sequencing of extremely halophilic archaea reveals strategies for static and dynamic osmo-response.</title>
        <authorList>
            <person name="Becker E.A."/>
            <person name="Seitzer P.M."/>
            <person name="Tritt A."/>
            <person name="Larsen D."/>
            <person name="Krusor M."/>
            <person name="Yao A.I."/>
            <person name="Wu D."/>
            <person name="Madern D."/>
            <person name="Eisen J.A."/>
            <person name="Darling A.E."/>
            <person name="Facciotti M.T."/>
        </authorList>
    </citation>
    <scope>NUCLEOTIDE SEQUENCE [LARGE SCALE GENOMIC DNA]</scope>
    <source>
        <strain evidence="2 3">DSM 14210</strain>
    </source>
</reference>
<feature type="compositionally biased region" description="Basic and acidic residues" evidence="1">
    <location>
        <begin position="1"/>
        <end position="29"/>
    </location>
</feature>
<keyword evidence="3" id="KW-1185">Reference proteome</keyword>
<proteinExistence type="predicted"/>
<dbReference type="AlphaFoldDB" id="M0DVK4"/>
<name>M0DVK4_9EURY</name>
<accession>M0DVK4</accession>
<evidence type="ECO:0000256" key="1">
    <source>
        <dbReference type="SAM" id="MobiDB-lite"/>
    </source>
</evidence>
<dbReference type="EMBL" id="AOJD01000041">
    <property type="protein sequence ID" value="ELZ38149.1"/>
    <property type="molecule type" value="Genomic_DNA"/>
</dbReference>
<gene>
    <name evidence="2" type="ORF">C472_07485</name>
</gene>
<evidence type="ECO:0000313" key="3">
    <source>
        <dbReference type="Proteomes" id="UP000011523"/>
    </source>
</evidence>